<organism evidence="2 3">
    <name type="scientific">Trichoderma gamsii</name>
    <dbReference type="NCBI Taxonomy" id="398673"/>
    <lineage>
        <taxon>Eukaryota</taxon>
        <taxon>Fungi</taxon>
        <taxon>Dikarya</taxon>
        <taxon>Ascomycota</taxon>
        <taxon>Pezizomycotina</taxon>
        <taxon>Sordariomycetes</taxon>
        <taxon>Hypocreomycetidae</taxon>
        <taxon>Hypocreales</taxon>
        <taxon>Hypocreaceae</taxon>
        <taxon>Trichoderma</taxon>
    </lineage>
</organism>
<reference evidence="2 3" key="1">
    <citation type="submission" date="2017-02" db="EMBL/GenBank/DDBJ databases">
        <title>Genomes of Trichoderma spp. with biocontrol activity.</title>
        <authorList>
            <person name="Gardiner D."/>
            <person name="Kazan K."/>
            <person name="Vos C."/>
            <person name="Harvey P."/>
        </authorList>
    </citation>
    <scope>NUCLEOTIDE SEQUENCE [LARGE SCALE GENOMIC DNA]</scope>
    <source>
        <strain evidence="2 3">A5MH</strain>
    </source>
</reference>
<dbReference type="Proteomes" id="UP000236546">
    <property type="component" value="Unassembled WGS sequence"/>
</dbReference>
<feature type="signal peptide" evidence="1">
    <location>
        <begin position="1"/>
        <end position="18"/>
    </location>
</feature>
<gene>
    <name evidence="2" type="ORF">TGAMA5MH_03401</name>
</gene>
<feature type="chain" id="PRO_5014425935" evidence="1">
    <location>
        <begin position="19"/>
        <end position="135"/>
    </location>
</feature>
<accession>A0A2K0THI2</accession>
<dbReference type="AlphaFoldDB" id="A0A2K0THI2"/>
<name>A0A2K0THI2_9HYPO</name>
<evidence type="ECO:0000313" key="3">
    <source>
        <dbReference type="Proteomes" id="UP000236546"/>
    </source>
</evidence>
<keyword evidence="1" id="KW-0732">Signal</keyword>
<dbReference type="OrthoDB" id="4888287at2759"/>
<proteinExistence type="predicted"/>
<sequence length="135" mass="14233">MQLSILSLLALAIGPAAATDGLDFEIFFTGDGSPAAVHCGGDSIQAFNETVTNNGCESWRFAYGDAVRLVSGQAIPASLQTNDEQTCTVYWVQEINGVNSQTCADTVLTTTAELTDECYVAPVGVYGLNVVCEQN</sequence>
<dbReference type="EMBL" id="MTYH01000027">
    <property type="protein sequence ID" value="PNP44986.1"/>
    <property type="molecule type" value="Genomic_DNA"/>
</dbReference>
<comment type="caution">
    <text evidence="2">The sequence shown here is derived from an EMBL/GenBank/DDBJ whole genome shotgun (WGS) entry which is preliminary data.</text>
</comment>
<protein>
    <submittedName>
        <fullName evidence="2">Uncharacterized protein</fullName>
    </submittedName>
</protein>
<evidence type="ECO:0000256" key="1">
    <source>
        <dbReference type="SAM" id="SignalP"/>
    </source>
</evidence>
<evidence type="ECO:0000313" key="2">
    <source>
        <dbReference type="EMBL" id="PNP44986.1"/>
    </source>
</evidence>